<dbReference type="Gramene" id="ONIVA05G07250.1">
    <property type="protein sequence ID" value="ONIVA05G07250.1"/>
    <property type="gene ID" value="ONIVA05G07250"/>
</dbReference>
<evidence type="ECO:0000256" key="1">
    <source>
        <dbReference type="SAM" id="MobiDB-lite"/>
    </source>
</evidence>
<proteinExistence type="predicted"/>
<evidence type="ECO:0000313" key="3">
    <source>
        <dbReference type="Proteomes" id="UP000006591"/>
    </source>
</evidence>
<dbReference type="OMA" id="YSLICMP"/>
<dbReference type="AlphaFoldDB" id="A0A0E0HAV5"/>
<sequence>MAVAAPLPPSGSGNEQGSGGSVLPREWQGRPPPVSGDSGSPTTGGAAASSPTTGSVAALLLPNPFLYSLICIPNVFWSEFEKLSRERIRVYQA</sequence>
<accession>A0A0E0HAV5</accession>
<reference evidence="2" key="2">
    <citation type="submission" date="2018-04" db="EMBL/GenBank/DDBJ databases">
        <title>OnivRS2 (Oryza nivara Reference Sequence Version 2).</title>
        <authorList>
            <person name="Zhang J."/>
            <person name="Kudrna D."/>
            <person name="Lee S."/>
            <person name="Talag J."/>
            <person name="Rajasekar S."/>
            <person name="Welchert J."/>
            <person name="Hsing Y.-I."/>
            <person name="Wing R.A."/>
        </authorList>
    </citation>
    <scope>NUCLEOTIDE SEQUENCE [LARGE SCALE GENOMIC DNA]</scope>
    <source>
        <strain evidence="2">SL10</strain>
    </source>
</reference>
<keyword evidence="3" id="KW-1185">Reference proteome</keyword>
<organism evidence="2">
    <name type="scientific">Oryza nivara</name>
    <name type="common">Indian wild rice</name>
    <name type="synonym">Oryza sativa f. spontanea</name>
    <dbReference type="NCBI Taxonomy" id="4536"/>
    <lineage>
        <taxon>Eukaryota</taxon>
        <taxon>Viridiplantae</taxon>
        <taxon>Streptophyta</taxon>
        <taxon>Embryophyta</taxon>
        <taxon>Tracheophyta</taxon>
        <taxon>Spermatophyta</taxon>
        <taxon>Magnoliopsida</taxon>
        <taxon>Liliopsida</taxon>
        <taxon>Poales</taxon>
        <taxon>Poaceae</taxon>
        <taxon>BOP clade</taxon>
        <taxon>Oryzoideae</taxon>
        <taxon>Oryzeae</taxon>
        <taxon>Oryzinae</taxon>
        <taxon>Oryza</taxon>
    </lineage>
</organism>
<feature type="compositionally biased region" description="Low complexity" evidence="1">
    <location>
        <begin position="35"/>
        <end position="52"/>
    </location>
</feature>
<dbReference type="HOGENOM" id="CLU_2403390_0_0_1"/>
<dbReference type="Proteomes" id="UP000006591">
    <property type="component" value="Chromosome 5"/>
</dbReference>
<name>A0A0E0HAV5_ORYNI</name>
<dbReference type="EnsemblPlants" id="ONIVA05G07250.1">
    <property type="protein sequence ID" value="ONIVA05G07250.1"/>
    <property type="gene ID" value="ONIVA05G07250"/>
</dbReference>
<reference evidence="2" key="1">
    <citation type="submission" date="2015-04" db="UniProtKB">
        <authorList>
            <consortium name="EnsemblPlants"/>
        </authorList>
    </citation>
    <scope>IDENTIFICATION</scope>
    <source>
        <strain evidence="2">SL10</strain>
    </source>
</reference>
<protein>
    <submittedName>
        <fullName evidence="2">Uncharacterized protein</fullName>
    </submittedName>
</protein>
<feature type="region of interest" description="Disordered" evidence="1">
    <location>
        <begin position="1"/>
        <end position="52"/>
    </location>
</feature>
<evidence type="ECO:0000313" key="2">
    <source>
        <dbReference type="EnsemblPlants" id="ONIVA05G07250.1"/>
    </source>
</evidence>